<reference evidence="9" key="2">
    <citation type="submission" date="2023-05" db="EMBL/GenBank/DDBJ databases">
        <authorList>
            <consortium name="Lawrence Berkeley National Laboratory"/>
            <person name="Steindorff A."/>
            <person name="Hensen N."/>
            <person name="Bonometti L."/>
            <person name="Westerberg I."/>
            <person name="Brannstrom I.O."/>
            <person name="Guillou S."/>
            <person name="Cros-Aarteil S."/>
            <person name="Calhoun S."/>
            <person name="Haridas S."/>
            <person name="Kuo A."/>
            <person name="Mondo S."/>
            <person name="Pangilinan J."/>
            <person name="Riley R."/>
            <person name="Labutti K."/>
            <person name="Andreopoulos B."/>
            <person name="Lipzen A."/>
            <person name="Chen C."/>
            <person name="Yanf M."/>
            <person name="Daum C."/>
            <person name="Ng V."/>
            <person name="Clum A."/>
            <person name="Ohm R."/>
            <person name="Martin F."/>
            <person name="Silar P."/>
            <person name="Natvig D."/>
            <person name="Lalanne C."/>
            <person name="Gautier V."/>
            <person name="Ament-Velasquez S.L."/>
            <person name="Kruys A."/>
            <person name="Hutchinson M.I."/>
            <person name="Powell A.J."/>
            <person name="Barry K."/>
            <person name="Miller A.N."/>
            <person name="Grigoriev I.V."/>
            <person name="Debuchy R."/>
            <person name="Gladieux P."/>
            <person name="Thoren M.H."/>
            <person name="Johannesson H."/>
        </authorList>
    </citation>
    <scope>NUCLEOTIDE SEQUENCE</scope>
    <source>
        <strain evidence="9">PSN243</strain>
    </source>
</reference>
<dbReference type="PANTHER" id="PTHR11804">
    <property type="entry name" value="PROTEASE M3 THIMET OLIGOPEPTIDASE-RELATED"/>
    <property type="match status" value="1"/>
</dbReference>
<dbReference type="CDD" id="cd06455">
    <property type="entry name" value="M3A_TOP"/>
    <property type="match status" value="1"/>
</dbReference>
<evidence type="ECO:0000259" key="8">
    <source>
        <dbReference type="Pfam" id="PF01432"/>
    </source>
</evidence>
<gene>
    <name evidence="9" type="ORF">QBC34DRAFT_487878</name>
</gene>
<dbReference type="InterPro" id="IPR001567">
    <property type="entry name" value="Pept_M3A_M3B_dom"/>
</dbReference>
<keyword evidence="10" id="KW-1185">Reference proteome</keyword>
<dbReference type="AlphaFoldDB" id="A0AAV9G8L2"/>
<evidence type="ECO:0000256" key="4">
    <source>
        <dbReference type="ARBA" id="ARBA00022801"/>
    </source>
</evidence>
<dbReference type="InterPro" id="IPR024079">
    <property type="entry name" value="MetalloPept_cat_dom_sf"/>
</dbReference>
<evidence type="ECO:0000256" key="1">
    <source>
        <dbReference type="ARBA" id="ARBA00006040"/>
    </source>
</evidence>
<proteinExistence type="inferred from homology"/>
<comment type="caution">
    <text evidence="9">The sequence shown here is derived from an EMBL/GenBank/DDBJ whole genome shotgun (WGS) entry which is preliminary data.</text>
</comment>
<reference evidence="9" key="1">
    <citation type="journal article" date="2023" name="Mol. Phylogenet. Evol.">
        <title>Genome-scale phylogeny and comparative genomics of the fungal order Sordariales.</title>
        <authorList>
            <person name="Hensen N."/>
            <person name="Bonometti L."/>
            <person name="Westerberg I."/>
            <person name="Brannstrom I.O."/>
            <person name="Guillou S."/>
            <person name="Cros-Aarteil S."/>
            <person name="Calhoun S."/>
            <person name="Haridas S."/>
            <person name="Kuo A."/>
            <person name="Mondo S."/>
            <person name="Pangilinan J."/>
            <person name="Riley R."/>
            <person name="LaButti K."/>
            <person name="Andreopoulos B."/>
            <person name="Lipzen A."/>
            <person name="Chen C."/>
            <person name="Yan M."/>
            <person name="Daum C."/>
            <person name="Ng V."/>
            <person name="Clum A."/>
            <person name="Steindorff A."/>
            <person name="Ohm R.A."/>
            <person name="Martin F."/>
            <person name="Silar P."/>
            <person name="Natvig D.O."/>
            <person name="Lalanne C."/>
            <person name="Gautier V."/>
            <person name="Ament-Velasquez S.L."/>
            <person name="Kruys A."/>
            <person name="Hutchinson M.I."/>
            <person name="Powell A.J."/>
            <person name="Barry K."/>
            <person name="Miller A.N."/>
            <person name="Grigoriev I.V."/>
            <person name="Debuchy R."/>
            <person name="Gladieux P."/>
            <person name="Hiltunen Thoren M."/>
            <person name="Johannesson H."/>
        </authorList>
    </citation>
    <scope>NUCLEOTIDE SEQUENCE</scope>
    <source>
        <strain evidence="9">PSN243</strain>
    </source>
</reference>
<comment type="cofactor">
    <cofactor evidence="7">
        <name>Zn(2+)</name>
        <dbReference type="ChEBI" id="CHEBI:29105"/>
    </cofactor>
    <text evidence="7">Binds 1 zinc ion.</text>
</comment>
<evidence type="ECO:0000256" key="3">
    <source>
        <dbReference type="ARBA" id="ARBA00022723"/>
    </source>
</evidence>
<dbReference type="PANTHER" id="PTHR11804:SF84">
    <property type="entry name" value="SACCHAROLYSIN"/>
    <property type="match status" value="1"/>
</dbReference>
<evidence type="ECO:0000256" key="7">
    <source>
        <dbReference type="RuleBase" id="RU003435"/>
    </source>
</evidence>
<keyword evidence="6 7" id="KW-0482">Metalloprotease</keyword>
<dbReference type="GO" id="GO:0004222">
    <property type="term" value="F:metalloendopeptidase activity"/>
    <property type="evidence" value="ECO:0007669"/>
    <property type="project" value="InterPro"/>
</dbReference>
<dbReference type="GO" id="GO:0006508">
    <property type="term" value="P:proteolysis"/>
    <property type="evidence" value="ECO:0007669"/>
    <property type="project" value="UniProtKB-KW"/>
</dbReference>
<dbReference type="SUPFAM" id="SSF55486">
    <property type="entry name" value="Metalloproteases ('zincins'), catalytic domain"/>
    <property type="match status" value="1"/>
</dbReference>
<dbReference type="Gene3D" id="1.10.1370.10">
    <property type="entry name" value="Neurolysin, domain 3"/>
    <property type="match status" value="1"/>
</dbReference>
<organism evidence="9 10">
    <name type="scientific">Podospora aff. communis PSN243</name>
    <dbReference type="NCBI Taxonomy" id="3040156"/>
    <lineage>
        <taxon>Eukaryota</taxon>
        <taxon>Fungi</taxon>
        <taxon>Dikarya</taxon>
        <taxon>Ascomycota</taxon>
        <taxon>Pezizomycotina</taxon>
        <taxon>Sordariomycetes</taxon>
        <taxon>Sordariomycetidae</taxon>
        <taxon>Sordariales</taxon>
        <taxon>Podosporaceae</taxon>
        <taxon>Podospora</taxon>
    </lineage>
</organism>
<dbReference type="InterPro" id="IPR024077">
    <property type="entry name" value="Neurolysin/TOP_dom2"/>
</dbReference>
<dbReference type="GO" id="GO:0005758">
    <property type="term" value="C:mitochondrial intermembrane space"/>
    <property type="evidence" value="ECO:0007669"/>
    <property type="project" value="TreeGrafter"/>
</dbReference>
<comment type="similarity">
    <text evidence="1 7">Belongs to the peptidase M3 family.</text>
</comment>
<dbReference type="InterPro" id="IPR045090">
    <property type="entry name" value="Pept_M3A_M3B"/>
</dbReference>
<evidence type="ECO:0000313" key="9">
    <source>
        <dbReference type="EMBL" id="KAK4444360.1"/>
    </source>
</evidence>
<keyword evidence="4 7" id="KW-0378">Hydrolase</keyword>
<accession>A0AAV9G8L2</accession>
<dbReference type="Gene3D" id="3.40.390.10">
    <property type="entry name" value="Collagenase (Catalytic Domain)"/>
    <property type="match status" value="1"/>
</dbReference>
<dbReference type="Gene3D" id="1.20.1050.40">
    <property type="entry name" value="Endopeptidase. Chain P, domain 1"/>
    <property type="match status" value="1"/>
</dbReference>
<evidence type="ECO:0000256" key="6">
    <source>
        <dbReference type="ARBA" id="ARBA00023049"/>
    </source>
</evidence>
<keyword evidence="3 7" id="KW-0479">Metal-binding</keyword>
<dbReference type="Pfam" id="PF01432">
    <property type="entry name" value="Peptidase_M3"/>
    <property type="match status" value="1"/>
</dbReference>
<dbReference type="GO" id="GO:0046872">
    <property type="term" value="F:metal ion binding"/>
    <property type="evidence" value="ECO:0007669"/>
    <property type="project" value="UniProtKB-UniRule"/>
</dbReference>
<sequence>MVSVNSTNTHCSMASRCSPPIVFDATAVSLVQDAQNLVDQTRSVWDAVVSDVQHPTNATFTNTILPIAQNENVSKARLLRFYASTSPSKDLRDASNAAAKILSDAETELCSRTDVFVFVDAVAKKIDKADSEYTQLDEQSKYYVRKLHRKMYQNGCSFGDSDPAAKQAFEQVNKRAQELVRQCTSNLHEDASGLWLSLDELDGIPESQIAVLKKQTAAAANANGSLGENDHEGKVWVKTKLPHPNKVLAHAKSEATRKKLYYAIKNRLPQNIPLFRELVLARDTLARMLGYSSYLAYKAADKMVQTPETVTSLLAEIRDKIRPAALADVAEMLAIKKQEEGLGDDAKLFAWDEDFYLRLRKQRDKPDVDLGSVPEYFELNNTLESLLGLYGRLFGTRFERVDASPETHGELGGPLVWHEDVQMYVVWDVIDEATGVEEFLGYAYFDLFPREGKYGHRGCYALSWGYSRQPQGGEGDQPDSRFRPSCMLVMNFPKPAGDGTPTLLGLVDVRRLFHELGHLHHTLCAKVKYAALSYIDRDFVEAPSLMLERFFWKPSYIRDLAYHYSYLSSEFKEAWMKGQAKKTTPESTDMSTEDFRIEQPPQKLPERAIAELADTNPKQFVNGQVFNLFLSLYDVLVHHPATHDDLERMNLAEEFNKLHTEITGLHGGEAIGDGWEWAHGESVFRMIVSGYDAGYYAYVLGRVHSLDMWRAGGFEGDLDDDAEREAGRRFRRAIFEPGGSQPEMKTLTDYLSREPDSNPYFEWLGI</sequence>
<evidence type="ECO:0000313" key="10">
    <source>
        <dbReference type="Proteomes" id="UP001321760"/>
    </source>
</evidence>
<evidence type="ECO:0000256" key="5">
    <source>
        <dbReference type="ARBA" id="ARBA00022833"/>
    </source>
</evidence>
<dbReference type="EMBL" id="MU865978">
    <property type="protein sequence ID" value="KAK4444360.1"/>
    <property type="molecule type" value="Genomic_DNA"/>
</dbReference>
<dbReference type="Proteomes" id="UP001321760">
    <property type="component" value="Unassembled WGS sequence"/>
</dbReference>
<keyword evidence="5 7" id="KW-0862">Zinc</keyword>
<feature type="domain" description="Peptidase M3A/M3B catalytic" evidence="8">
    <location>
        <begin position="247"/>
        <end position="762"/>
    </location>
</feature>
<evidence type="ECO:0000256" key="2">
    <source>
        <dbReference type="ARBA" id="ARBA00022670"/>
    </source>
</evidence>
<keyword evidence="2 7" id="KW-0645">Protease</keyword>
<dbReference type="InterPro" id="IPR024080">
    <property type="entry name" value="Neurolysin/TOP_N"/>
</dbReference>
<protein>
    <recommendedName>
        <fullName evidence="8">Peptidase M3A/M3B catalytic domain-containing protein</fullName>
    </recommendedName>
</protein>
<dbReference type="GO" id="GO:0006518">
    <property type="term" value="P:peptide metabolic process"/>
    <property type="evidence" value="ECO:0007669"/>
    <property type="project" value="TreeGrafter"/>
</dbReference>
<name>A0AAV9G8L2_9PEZI</name>